<sequence length="194" mass="21447">MRYLRWTSDRMFVSYCQYYLQGDEFLTDYDDSDTVERIFAGNSLAAGGPEHLTVFAGTHTGWIRLTTEQCPQEPPRDWDGHGDGNADGAGEEWETVVDVSICSTSGVLRLFKWGGDVVEDAGNFAVAGAGWYRVRVRARGRDAGATNAGDEVVEEHRVSVWPAPPLPDVVHRADDAFARAHYDPNRPPGLPVHP</sequence>
<organism evidence="1 2">
    <name type="scientific">Streptomyces sp. 900129855</name>
    <dbReference type="NCBI Taxonomy" id="3155129"/>
    <lineage>
        <taxon>Bacteria</taxon>
        <taxon>Bacillati</taxon>
        <taxon>Actinomycetota</taxon>
        <taxon>Actinomycetes</taxon>
        <taxon>Kitasatosporales</taxon>
        <taxon>Streptomycetaceae</taxon>
        <taxon>Streptomyces</taxon>
    </lineage>
</organism>
<accession>A0ABV2Z911</accession>
<gene>
    <name evidence="1" type="ORF">AB0E89_00335</name>
</gene>
<evidence type="ECO:0000313" key="2">
    <source>
        <dbReference type="Proteomes" id="UP001550739"/>
    </source>
</evidence>
<keyword evidence="2" id="KW-1185">Reference proteome</keyword>
<protein>
    <submittedName>
        <fullName evidence="1">Uncharacterized protein</fullName>
    </submittedName>
</protein>
<name>A0ABV2Z911_9ACTN</name>
<reference evidence="1 2" key="1">
    <citation type="submission" date="2024-06" db="EMBL/GenBank/DDBJ databases">
        <title>The Natural Products Discovery Center: Release of the First 8490 Sequenced Strains for Exploring Actinobacteria Biosynthetic Diversity.</title>
        <authorList>
            <person name="Kalkreuter E."/>
            <person name="Kautsar S.A."/>
            <person name="Yang D."/>
            <person name="Bader C.D."/>
            <person name="Teijaro C.N."/>
            <person name="Fluegel L."/>
            <person name="Davis C.M."/>
            <person name="Simpson J.R."/>
            <person name="Lauterbach L."/>
            <person name="Steele A.D."/>
            <person name="Gui C."/>
            <person name="Meng S."/>
            <person name="Li G."/>
            <person name="Viehrig K."/>
            <person name="Ye F."/>
            <person name="Su P."/>
            <person name="Kiefer A.F."/>
            <person name="Nichols A."/>
            <person name="Cepeda A.J."/>
            <person name="Yan W."/>
            <person name="Fan B."/>
            <person name="Jiang Y."/>
            <person name="Adhikari A."/>
            <person name="Zheng C.-J."/>
            <person name="Schuster L."/>
            <person name="Cowan T.M."/>
            <person name="Smanski M.J."/>
            <person name="Chevrette M.G."/>
            <person name="De Carvalho L.P.S."/>
            <person name="Shen B."/>
        </authorList>
    </citation>
    <scope>NUCLEOTIDE SEQUENCE [LARGE SCALE GENOMIC DNA]</scope>
    <source>
        <strain evidence="1 2">NPDC033843</strain>
    </source>
</reference>
<proteinExistence type="predicted"/>
<dbReference type="RefSeq" id="WP_334580722.1">
    <property type="nucleotide sequence ID" value="NZ_JBEZVE010000001.1"/>
</dbReference>
<comment type="caution">
    <text evidence="1">The sequence shown here is derived from an EMBL/GenBank/DDBJ whole genome shotgun (WGS) entry which is preliminary data.</text>
</comment>
<evidence type="ECO:0000313" key="1">
    <source>
        <dbReference type="EMBL" id="MEU3779032.1"/>
    </source>
</evidence>
<dbReference type="EMBL" id="JBEZVE010000001">
    <property type="protein sequence ID" value="MEU3779032.1"/>
    <property type="molecule type" value="Genomic_DNA"/>
</dbReference>
<dbReference type="Proteomes" id="UP001550739">
    <property type="component" value="Unassembled WGS sequence"/>
</dbReference>